<name>G2YUM4_BOTF4</name>
<evidence type="ECO:0000313" key="2">
    <source>
        <dbReference type="Proteomes" id="UP000008177"/>
    </source>
</evidence>
<organism evidence="1 2">
    <name type="scientific">Botryotinia fuckeliana (strain T4)</name>
    <name type="common">Noble rot fungus</name>
    <name type="synonym">Botrytis cinerea</name>
    <dbReference type="NCBI Taxonomy" id="999810"/>
    <lineage>
        <taxon>Eukaryota</taxon>
        <taxon>Fungi</taxon>
        <taxon>Dikarya</taxon>
        <taxon>Ascomycota</taxon>
        <taxon>Pezizomycotina</taxon>
        <taxon>Leotiomycetes</taxon>
        <taxon>Helotiales</taxon>
        <taxon>Sclerotiniaceae</taxon>
        <taxon>Botrytis</taxon>
    </lineage>
</organism>
<gene>
    <name evidence="1" type="ORF">BofuT4_uP157180.1</name>
</gene>
<accession>G2YUM4</accession>
<dbReference type="AlphaFoldDB" id="G2YUM4"/>
<dbReference type="EMBL" id="FQ790354">
    <property type="protein sequence ID" value="CCD55322.1"/>
    <property type="molecule type" value="Genomic_DNA"/>
</dbReference>
<evidence type="ECO:0000313" key="1">
    <source>
        <dbReference type="EMBL" id="CCD55322.1"/>
    </source>
</evidence>
<proteinExistence type="predicted"/>
<dbReference type="Proteomes" id="UP000008177">
    <property type="component" value="Unplaced contigs"/>
</dbReference>
<dbReference type="InParanoid" id="G2YUM4"/>
<dbReference type="HOGENOM" id="CLU_2573636_0_0_1"/>
<protein>
    <submittedName>
        <fullName evidence="1">Uncharacterized protein</fullName>
    </submittedName>
</protein>
<sequence>MVWPEKIVCIIPVFDLEHDELYPGYVIRLQLLSLGNSKMSQPRNQSVTKLIKIESRVWLKVQCASPAHAHAHAHPHAQTPP</sequence>
<reference evidence="2" key="1">
    <citation type="journal article" date="2011" name="PLoS Genet.">
        <title>Genomic analysis of the necrotrophic fungal pathogens Sclerotinia sclerotiorum and Botrytis cinerea.</title>
        <authorList>
            <person name="Amselem J."/>
            <person name="Cuomo C.A."/>
            <person name="van Kan J.A."/>
            <person name="Viaud M."/>
            <person name="Benito E.P."/>
            <person name="Couloux A."/>
            <person name="Coutinho P.M."/>
            <person name="de Vries R.P."/>
            <person name="Dyer P.S."/>
            <person name="Fillinger S."/>
            <person name="Fournier E."/>
            <person name="Gout L."/>
            <person name="Hahn M."/>
            <person name="Kohn L."/>
            <person name="Lapalu N."/>
            <person name="Plummer K.M."/>
            <person name="Pradier J.M."/>
            <person name="Quevillon E."/>
            <person name="Sharon A."/>
            <person name="Simon A."/>
            <person name="ten Have A."/>
            <person name="Tudzynski B."/>
            <person name="Tudzynski P."/>
            <person name="Wincker P."/>
            <person name="Andrew M."/>
            <person name="Anthouard V."/>
            <person name="Beever R.E."/>
            <person name="Beffa R."/>
            <person name="Benoit I."/>
            <person name="Bouzid O."/>
            <person name="Brault B."/>
            <person name="Chen Z."/>
            <person name="Choquer M."/>
            <person name="Collemare J."/>
            <person name="Cotton P."/>
            <person name="Danchin E.G."/>
            <person name="Da Silva C."/>
            <person name="Gautier A."/>
            <person name="Giraud C."/>
            <person name="Giraud T."/>
            <person name="Gonzalez C."/>
            <person name="Grossetete S."/>
            <person name="Guldener U."/>
            <person name="Henrissat B."/>
            <person name="Howlett B.J."/>
            <person name="Kodira C."/>
            <person name="Kretschmer M."/>
            <person name="Lappartient A."/>
            <person name="Leroch M."/>
            <person name="Levis C."/>
            <person name="Mauceli E."/>
            <person name="Neuveglise C."/>
            <person name="Oeser B."/>
            <person name="Pearson M."/>
            <person name="Poulain J."/>
            <person name="Poussereau N."/>
            <person name="Quesneville H."/>
            <person name="Rascle C."/>
            <person name="Schumacher J."/>
            <person name="Segurens B."/>
            <person name="Sexton A."/>
            <person name="Silva E."/>
            <person name="Sirven C."/>
            <person name="Soanes D.M."/>
            <person name="Talbot N.J."/>
            <person name="Templeton M."/>
            <person name="Yandava C."/>
            <person name="Yarden O."/>
            <person name="Zeng Q."/>
            <person name="Rollins J.A."/>
            <person name="Lebrun M.H."/>
            <person name="Dickman M."/>
        </authorList>
    </citation>
    <scope>NUCLEOTIDE SEQUENCE [LARGE SCALE GENOMIC DNA]</scope>
    <source>
        <strain evidence="2">T4</strain>
    </source>
</reference>